<comment type="caution">
    <text evidence="8">The sequence shown here is derived from an EMBL/GenBank/DDBJ whole genome shotgun (WGS) entry which is preliminary data.</text>
</comment>
<gene>
    <name evidence="8" type="ORF">V6N12_070979</name>
</gene>
<dbReference type="CDD" id="cd11393">
    <property type="entry name" value="bHLH_AtbHLH_like"/>
    <property type="match status" value="1"/>
</dbReference>
<feature type="region of interest" description="Disordered" evidence="6">
    <location>
        <begin position="308"/>
        <end position="348"/>
    </location>
</feature>
<dbReference type="Proteomes" id="UP001472677">
    <property type="component" value="Unassembled WGS sequence"/>
</dbReference>
<keyword evidence="4" id="KW-0804">Transcription</keyword>
<organism evidence="8 9">
    <name type="scientific">Hibiscus sabdariffa</name>
    <name type="common">roselle</name>
    <dbReference type="NCBI Taxonomy" id="183260"/>
    <lineage>
        <taxon>Eukaryota</taxon>
        <taxon>Viridiplantae</taxon>
        <taxon>Streptophyta</taxon>
        <taxon>Embryophyta</taxon>
        <taxon>Tracheophyta</taxon>
        <taxon>Spermatophyta</taxon>
        <taxon>Magnoliopsida</taxon>
        <taxon>eudicotyledons</taxon>
        <taxon>Gunneridae</taxon>
        <taxon>Pentapetalae</taxon>
        <taxon>rosids</taxon>
        <taxon>malvids</taxon>
        <taxon>Malvales</taxon>
        <taxon>Malvaceae</taxon>
        <taxon>Malvoideae</taxon>
        <taxon>Hibiscus</taxon>
    </lineage>
</organism>
<keyword evidence="3" id="KW-0238">DNA-binding</keyword>
<dbReference type="InterPro" id="IPR045843">
    <property type="entry name" value="IND-like"/>
</dbReference>
<accession>A0ABR2FIG3</accession>
<keyword evidence="9" id="KW-1185">Reference proteome</keyword>
<evidence type="ECO:0000313" key="8">
    <source>
        <dbReference type="EMBL" id="KAK8580724.1"/>
    </source>
</evidence>
<dbReference type="PROSITE" id="PS50888">
    <property type="entry name" value="BHLH"/>
    <property type="match status" value="1"/>
</dbReference>
<dbReference type="Gene3D" id="4.10.280.10">
    <property type="entry name" value="Helix-loop-helix DNA-binding domain"/>
    <property type="match status" value="1"/>
</dbReference>
<reference evidence="8 9" key="1">
    <citation type="journal article" date="2024" name="G3 (Bethesda)">
        <title>Genome assembly of Hibiscus sabdariffa L. provides insights into metabolisms of medicinal natural products.</title>
        <authorList>
            <person name="Kim T."/>
        </authorList>
    </citation>
    <scope>NUCLEOTIDE SEQUENCE [LARGE SCALE GENOMIC DNA]</scope>
    <source>
        <strain evidence="8">TK-2024</strain>
        <tissue evidence="8">Old leaves</tissue>
    </source>
</reference>
<evidence type="ECO:0000256" key="2">
    <source>
        <dbReference type="ARBA" id="ARBA00023015"/>
    </source>
</evidence>
<comment type="subcellular location">
    <subcellularLocation>
        <location evidence="1">Nucleus</location>
    </subcellularLocation>
</comment>
<dbReference type="PANTHER" id="PTHR16223:SF238">
    <property type="entry name" value="TRANSCRIPTION FACTOR BHLH114"/>
    <property type="match status" value="1"/>
</dbReference>
<evidence type="ECO:0000313" key="9">
    <source>
        <dbReference type="Proteomes" id="UP001472677"/>
    </source>
</evidence>
<feature type="region of interest" description="Disordered" evidence="6">
    <location>
        <begin position="123"/>
        <end position="148"/>
    </location>
</feature>
<dbReference type="InterPro" id="IPR036638">
    <property type="entry name" value="HLH_DNA-bd_sf"/>
</dbReference>
<evidence type="ECO:0000256" key="5">
    <source>
        <dbReference type="ARBA" id="ARBA00023242"/>
    </source>
</evidence>
<keyword evidence="2" id="KW-0805">Transcription regulation</keyword>
<evidence type="ECO:0000256" key="3">
    <source>
        <dbReference type="ARBA" id="ARBA00023125"/>
    </source>
</evidence>
<keyword evidence="5" id="KW-0539">Nucleus</keyword>
<proteinExistence type="predicted"/>
<dbReference type="InterPro" id="IPR045239">
    <property type="entry name" value="bHLH95_bHLH"/>
</dbReference>
<feature type="domain" description="BHLH" evidence="7">
    <location>
        <begin position="342"/>
        <end position="391"/>
    </location>
</feature>
<evidence type="ECO:0000256" key="6">
    <source>
        <dbReference type="SAM" id="MobiDB-lite"/>
    </source>
</evidence>
<dbReference type="PANTHER" id="PTHR16223">
    <property type="entry name" value="TRANSCRIPTION FACTOR BHLH83-RELATED"/>
    <property type="match status" value="1"/>
</dbReference>
<evidence type="ECO:0000259" key="7">
    <source>
        <dbReference type="PROSITE" id="PS50888"/>
    </source>
</evidence>
<evidence type="ECO:0000256" key="4">
    <source>
        <dbReference type="ARBA" id="ARBA00023163"/>
    </source>
</evidence>
<protein>
    <recommendedName>
        <fullName evidence="7">BHLH domain-containing protein</fullName>
    </recommendedName>
</protein>
<dbReference type="EMBL" id="JBBPBM010000006">
    <property type="protein sequence ID" value="KAK8580724.1"/>
    <property type="molecule type" value="Genomic_DNA"/>
</dbReference>
<name>A0ABR2FIG3_9ROSI</name>
<evidence type="ECO:0000256" key="1">
    <source>
        <dbReference type="ARBA" id="ARBA00004123"/>
    </source>
</evidence>
<dbReference type="SUPFAM" id="SSF47459">
    <property type="entry name" value="HLH, helix-loop-helix DNA-binding domain"/>
    <property type="match status" value="1"/>
</dbReference>
<dbReference type="InterPro" id="IPR011598">
    <property type="entry name" value="bHLH_dom"/>
</dbReference>
<sequence>MAEEFHAGICGETWWNSSKTMFAGCSSPCYTGIATDKGSFGWSADMADIKARSSYEESKDNLAFQLGAQQGDSDSCGTGSSIFIDSNLQMMAFGFSPSTTSDWNQSLIRSNGRSEGYNSIIQEGMDSSQTQKDRSPRSYASPGEDSSITTFMPIDQDFSLEQQRLNSVTSSGNSTSTFQFPMDSVSYGYPSTLLQTLLKSDPQPQTQSQQQSLFNNNRSFNYISAAAATYGGNNVTESSPSWPKLAPLLRSSLPKQQPNSSLALHFTNNAPLWNASATGVNDVENCFFPSQMQSEFLLQTFEEKPDCSGLTKKANPEEARSSVSTMKKGLSSGPPLLKRPRIETPSPLPTFKVRKEKLGDRITALQQLVSPFGKTDTASVLHEAIEYIKFLHDQVNVLSSPYMKRAAASIQQQQSNGSPEGTKQDLSSLGLCLVPISSTFPVANETAVEFWTPMFGGSISGQKGKDNRKHRRLAYIALLYQRSVLIKKKRNWRFKDGERDEGCAGLLVQGLAND</sequence>